<feature type="region of interest" description="Disordered" evidence="1">
    <location>
        <begin position="471"/>
        <end position="501"/>
    </location>
</feature>
<accession>A0A0G4EJE9</accession>
<organism evidence="2 3">
    <name type="scientific">Vitrella brassicaformis (strain CCMP3155)</name>
    <dbReference type="NCBI Taxonomy" id="1169540"/>
    <lineage>
        <taxon>Eukaryota</taxon>
        <taxon>Sar</taxon>
        <taxon>Alveolata</taxon>
        <taxon>Colpodellida</taxon>
        <taxon>Vitrellaceae</taxon>
        <taxon>Vitrella</taxon>
    </lineage>
</organism>
<feature type="compositionally biased region" description="Low complexity" evidence="1">
    <location>
        <begin position="191"/>
        <end position="200"/>
    </location>
</feature>
<reference evidence="2 3" key="1">
    <citation type="submission" date="2014-11" db="EMBL/GenBank/DDBJ databases">
        <authorList>
            <person name="Zhu J."/>
            <person name="Qi W."/>
            <person name="Song R."/>
        </authorList>
    </citation>
    <scope>NUCLEOTIDE SEQUENCE [LARGE SCALE GENOMIC DNA]</scope>
</reference>
<sequence>MVLNLRVRDRQELTSTAAADPMTQDVSGRSPSSRDDSSPSNAPMSLTSPDALPLYTLPAVITDVQRPPMTAPHALVGMMPSTEGGDSPASCHSKSTTSTLIHEAPLLASISVDSPHSPVRAKVLGVGTAQRGGWSPVVVCAPTLSSGGDGVSVWSHGQFHRPQSAQQQHQGLTAQMASAAVGLSAGDGSVPSVVLPSSPSQGDWMEELPPSPPSPSASPLSPHTAGDSPQSPSVASQNIYPARIPVRRGFIHFSTSDTSRADLRWDACVQGEGEGEGEVPASSEDTLQACLHRYVHEDEQKGVRVGREGSGKRSESCPPMSVLRLGGTVLNIGSMHHVDGDRQCPNKRCYWFSTKGGCWKGRNCDHCHLCLPRPKKRIYRPHTHMGRPRMHTGYSSFYRRFPPFRPSSLPTQDGRAIAVIRPPHEQQALTDRHASWPGPLRAVPPPPPPYPPSAISAPLPLVVPQFADLLQQQKQQQQEGVRHTQHGEWHHDYHGGGWLER</sequence>
<feature type="region of interest" description="Disordered" evidence="1">
    <location>
        <begin position="71"/>
        <end position="94"/>
    </location>
</feature>
<protein>
    <recommendedName>
        <fullName evidence="4">C3H1-type domain-containing protein</fullName>
    </recommendedName>
</protein>
<feature type="compositionally biased region" description="Basic and acidic residues" evidence="1">
    <location>
        <begin position="1"/>
        <end position="12"/>
    </location>
</feature>
<proteinExistence type="predicted"/>
<evidence type="ECO:0000313" key="2">
    <source>
        <dbReference type="EMBL" id="CEL96644.1"/>
    </source>
</evidence>
<keyword evidence="3" id="KW-1185">Reference proteome</keyword>
<evidence type="ECO:0008006" key="4">
    <source>
        <dbReference type="Google" id="ProtNLM"/>
    </source>
</evidence>
<feature type="compositionally biased region" description="Basic and acidic residues" evidence="1">
    <location>
        <begin position="480"/>
        <end position="501"/>
    </location>
</feature>
<feature type="region of interest" description="Disordered" evidence="1">
    <location>
        <begin position="191"/>
        <end position="235"/>
    </location>
</feature>
<dbReference type="Proteomes" id="UP000041254">
    <property type="component" value="Unassembled WGS sequence"/>
</dbReference>
<feature type="region of interest" description="Disordered" evidence="1">
    <location>
        <begin position="1"/>
        <end position="49"/>
    </location>
</feature>
<gene>
    <name evidence="2" type="ORF">Vbra_7624</name>
</gene>
<evidence type="ECO:0000256" key="1">
    <source>
        <dbReference type="SAM" id="MobiDB-lite"/>
    </source>
</evidence>
<evidence type="ECO:0000313" key="3">
    <source>
        <dbReference type="Proteomes" id="UP000041254"/>
    </source>
</evidence>
<dbReference type="EMBL" id="CDMY01000243">
    <property type="protein sequence ID" value="CEL96644.1"/>
    <property type="molecule type" value="Genomic_DNA"/>
</dbReference>
<dbReference type="AlphaFoldDB" id="A0A0G4EJE9"/>
<dbReference type="InParanoid" id="A0A0G4EJE9"/>
<name>A0A0G4EJE9_VITBC</name>
<dbReference type="VEuPathDB" id="CryptoDB:Vbra_7624"/>